<name>A0A6G9Y133_NOCBR</name>
<gene>
    <name evidence="1" type="ORF">F5X71_34680</name>
</gene>
<evidence type="ECO:0000313" key="1">
    <source>
        <dbReference type="EMBL" id="QIS06773.1"/>
    </source>
</evidence>
<evidence type="ECO:0000313" key="2">
    <source>
        <dbReference type="Proteomes" id="UP000501705"/>
    </source>
</evidence>
<organism evidence="1 2">
    <name type="scientific">Nocardia brasiliensis</name>
    <dbReference type="NCBI Taxonomy" id="37326"/>
    <lineage>
        <taxon>Bacteria</taxon>
        <taxon>Bacillati</taxon>
        <taxon>Actinomycetota</taxon>
        <taxon>Actinomycetes</taxon>
        <taxon>Mycobacteriales</taxon>
        <taxon>Nocardiaceae</taxon>
        <taxon>Nocardia</taxon>
    </lineage>
</organism>
<accession>A0A6G9Y133</accession>
<dbReference type="Proteomes" id="UP000501705">
    <property type="component" value="Chromosome"/>
</dbReference>
<proteinExistence type="predicted"/>
<dbReference type="RefSeq" id="WP_167465787.1">
    <property type="nucleotide sequence ID" value="NZ_CP046171.1"/>
</dbReference>
<dbReference type="EMBL" id="CP046171">
    <property type="protein sequence ID" value="QIS06773.1"/>
    <property type="molecule type" value="Genomic_DNA"/>
</dbReference>
<sequence>MGEYATRISDRQEIKIGTCEDMYYLRYDQRNKVSGGDATGWAARNWDGARFRFPFPSEDTIAPGAFEDYDKGLNISGWEIPSDWPVDHGTVQFTADQGYVVSLPCPEVNPDETFGESRYGTLKVHRNGFKGSLFIVQQRLIKDDAGCTHLVPILRCACGSIFNIGTDYVTFESLAVFLRSMADEDVRRESIYNRDITETHFSRMLHTVADRILSGYNVSDPS</sequence>
<reference evidence="1 2" key="1">
    <citation type="journal article" date="2019" name="ACS Chem. Biol.">
        <title>Identification and Mobilization of a Cryptic Antibiotic Biosynthesis Gene Locus from a Human-Pathogenic Nocardia Isolate.</title>
        <authorList>
            <person name="Herisse M."/>
            <person name="Ishida K."/>
            <person name="Porter J.L."/>
            <person name="Howden B."/>
            <person name="Hertweck C."/>
            <person name="Stinear T.P."/>
            <person name="Pidot S.J."/>
        </authorList>
    </citation>
    <scope>NUCLEOTIDE SEQUENCE [LARGE SCALE GENOMIC DNA]</scope>
    <source>
        <strain evidence="1 2">AUSMDU00024985</strain>
    </source>
</reference>
<protein>
    <submittedName>
        <fullName evidence="1">Uncharacterized protein</fullName>
    </submittedName>
</protein>
<dbReference type="AlphaFoldDB" id="A0A6G9Y133"/>